<gene>
    <name evidence="15 18" type="primary">leuB</name>
    <name evidence="18" type="ORF">SPIROBIBN47_360004</name>
</gene>
<comment type="pathway">
    <text evidence="4 15 16">Amino-acid biosynthesis; L-leucine biosynthesis; L-leucine from 3-methyl-2-oxobutanoate: step 3/4.</text>
</comment>
<evidence type="ECO:0000256" key="16">
    <source>
        <dbReference type="RuleBase" id="RU004445"/>
    </source>
</evidence>
<dbReference type="SMART" id="SM01329">
    <property type="entry name" value="Iso_dh"/>
    <property type="match status" value="1"/>
</dbReference>
<feature type="binding site" evidence="15">
    <location>
        <position position="221"/>
    </location>
    <ligand>
        <name>Mg(2+)</name>
        <dbReference type="ChEBI" id="CHEBI:18420"/>
    </ligand>
</feature>
<dbReference type="PANTHER" id="PTHR42979">
    <property type="entry name" value="3-ISOPROPYLMALATE DEHYDROGENASE"/>
    <property type="match status" value="1"/>
</dbReference>
<dbReference type="EC" id="1.1.1.85" evidence="15"/>
<evidence type="ECO:0000256" key="15">
    <source>
        <dbReference type="HAMAP-Rule" id="MF_01033"/>
    </source>
</evidence>
<dbReference type="EMBL" id="FWDM01000030">
    <property type="protein sequence ID" value="SLM14785.1"/>
    <property type="molecule type" value="Genomic_DNA"/>
</dbReference>
<comment type="similarity">
    <text evidence="5 15">Belongs to the isocitrate and isopropylmalate dehydrogenases family. LeuB type 1 subfamily.</text>
</comment>
<feature type="binding site" evidence="15">
    <location>
        <begin position="285"/>
        <end position="297"/>
    </location>
    <ligand>
        <name>NAD(+)</name>
        <dbReference type="ChEBI" id="CHEBI:57540"/>
    </ligand>
</feature>
<keyword evidence="14 15" id="KW-0100">Branched-chain amino acid biosynthesis</keyword>
<dbReference type="InterPro" id="IPR019818">
    <property type="entry name" value="IsoCit/isopropylmalate_DH_CS"/>
</dbReference>
<feature type="binding site" evidence="15">
    <location>
        <position position="106"/>
    </location>
    <ligand>
        <name>substrate</name>
    </ligand>
</feature>
<feature type="binding site" evidence="15">
    <location>
        <position position="245"/>
    </location>
    <ligand>
        <name>Mg(2+)</name>
        <dbReference type="ChEBI" id="CHEBI:18420"/>
    </ligand>
</feature>
<dbReference type="HAMAP" id="MF_01033">
    <property type="entry name" value="LeuB_type1"/>
    <property type="match status" value="1"/>
</dbReference>
<evidence type="ECO:0000256" key="3">
    <source>
        <dbReference type="ARBA" id="ARBA00004496"/>
    </source>
</evidence>
<dbReference type="Pfam" id="PF00180">
    <property type="entry name" value="Iso_dh"/>
    <property type="match status" value="1"/>
</dbReference>
<evidence type="ECO:0000256" key="13">
    <source>
        <dbReference type="ARBA" id="ARBA00023027"/>
    </source>
</evidence>
<dbReference type="GO" id="GO:0003862">
    <property type="term" value="F:3-isopropylmalate dehydrogenase activity"/>
    <property type="evidence" value="ECO:0007669"/>
    <property type="project" value="UniProtKB-UniRule"/>
</dbReference>
<dbReference type="InterPro" id="IPR004429">
    <property type="entry name" value="Isopropylmalate_DH"/>
</dbReference>
<evidence type="ECO:0000256" key="7">
    <source>
        <dbReference type="ARBA" id="ARBA00022430"/>
    </source>
</evidence>
<comment type="subunit">
    <text evidence="6 15 16">Homodimer.</text>
</comment>
<keyword evidence="9 15" id="KW-0028">Amino-acid biosynthesis</keyword>
<evidence type="ECO:0000313" key="18">
    <source>
        <dbReference type="EMBL" id="SLM14785.1"/>
    </source>
</evidence>
<name>A0A3P3XLC1_9SPIR</name>
<evidence type="ECO:0000256" key="5">
    <source>
        <dbReference type="ARBA" id="ARBA00008319"/>
    </source>
</evidence>
<sequence>MNYRIGIVRGDGIGPEVVGAALGVLEAVGARFGHAFAKEELLAGGCAIDASGEPLPEETVARAKACDAVLLGAVGGPKWDTLPSHLRPEKALLGLRSALRVYANLRPAVLLAPLREACPLKDEIVGSGFDILIVRELTGGIYFGKSGRTEDGQAAFDTEFYTRKEIERILRVGYEAARKRRLRLCLVDKANILESSRLWREVNARISAEYPDVETSAMYVDNCAMQLVRAPGQFDVIVTSNMFGDILSDEASMLTGSIGMLPSASIGEPGAPGKPTMGLYEPIHGSAPDIAGKDIANPLGTILSVAMMLRYSFNLNKEAEAVEQAVARVLEAGWRTADIALHKVESTTRIVGTKEMGRLVAKEVQRSRI</sequence>
<dbReference type="GO" id="GO:0000287">
    <property type="term" value="F:magnesium ion binding"/>
    <property type="evidence" value="ECO:0007669"/>
    <property type="project" value="InterPro"/>
</dbReference>
<dbReference type="UniPathway" id="UPA00048">
    <property type="reaction ID" value="UER00072"/>
</dbReference>
<evidence type="ECO:0000256" key="8">
    <source>
        <dbReference type="ARBA" id="ARBA00022490"/>
    </source>
</evidence>
<protein>
    <recommendedName>
        <fullName evidence="15">3-isopropylmalate dehydrogenase</fullName>
        <ecNumber evidence="15">1.1.1.85</ecNumber>
    </recommendedName>
    <alternativeName>
        <fullName evidence="15">3-IPM-DH</fullName>
    </alternativeName>
    <alternativeName>
        <fullName evidence="15">Beta-IPM dehydrogenase</fullName>
        <shortName evidence="15">IMDH</shortName>
    </alternativeName>
</protein>
<evidence type="ECO:0000256" key="1">
    <source>
        <dbReference type="ARBA" id="ARBA00000624"/>
    </source>
</evidence>
<feature type="binding site" evidence="15">
    <location>
        <begin position="76"/>
        <end position="89"/>
    </location>
    <ligand>
        <name>NAD(+)</name>
        <dbReference type="ChEBI" id="CHEBI:57540"/>
    </ligand>
</feature>
<comment type="function">
    <text evidence="15 16">Catalyzes the oxidation of 3-carboxy-2-hydroxy-4-methylpentanoate (3-isopropylmalate) to 3-carboxy-4-methyl-2-oxopentanoate. The product decarboxylates to 4-methyl-2 oxopentanoate.</text>
</comment>
<feature type="binding site" evidence="15">
    <location>
        <position position="135"/>
    </location>
    <ligand>
        <name>substrate</name>
    </ligand>
</feature>
<feature type="site" description="Important for catalysis" evidence="15">
    <location>
        <position position="142"/>
    </location>
</feature>
<keyword evidence="8 15" id="KW-0963">Cytoplasm</keyword>
<comment type="cofactor">
    <cofactor evidence="2">
        <name>Mn(2+)</name>
        <dbReference type="ChEBI" id="CHEBI:29035"/>
    </cofactor>
</comment>
<dbReference type="InterPro" id="IPR024084">
    <property type="entry name" value="IsoPropMal-DH-like_dom"/>
</dbReference>
<dbReference type="NCBIfam" id="TIGR00169">
    <property type="entry name" value="leuB"/>
    <property type="match status" value="1"/>
</dbReference>
<accession>A0A3P3XLC1</accession>
<dbReference type="FunFam" id="3.40.718.10:FF:000028">
    <property type="entry name" value="3-isopropylmalate dehydrogenase"/>
    <property type="match status" value="1"/>
</dbReference>
<dbReference type="PROSITE" id="PS00470">
    <property type="entry name" value="IDH_IMDH"/>
    <property type="match status" value="1"/>
</dbReference>
<evidence type="ECO:0000256" key="2">
    <source>
        <dbReference type="ARBA" id="ARBA00001936"/>
    </source>
</evidence>
<evidence type="ECO:0000256" key="10">
    <source>
        <dbReference type="ARBA" id="ARBA00022723"/>
    </source>
</evidence>
<comment type="cofactor">
    <cofactor evidence="15 16">
        <name>Mg(2+)</name>
        <dbReference type="ChEBI" id="CHEBI:18420"/>
    </cofactor>
    <cofactor evidence="15 16">
        <name>Mn(2+)</name>
        <dbReference type="ChEBI" id="CHEBI:29035"/>
    </cofactor>
    <text evidence="15 16">Binds 1 Mg(2+) or Mn(2+) ion per subunit.</text>
</comment>
<evidence type="ECO:0000256" key="14">
    <source>
        <dbReference type="ARBA" id="ARBA00023304"/>
    </source>
</evidence>
<keyword evidence="11 15" id="KW-0460">Magnesium</keyword>
<proteinExistence type="inferred from homology"/>
<evidence type="ECO:0000259" key="17">
    <source>
        <dbReference type="SMART" id="SM01329"/>
    </source>
</evidence>
<feature type="domain" description="Isopropylmalate dehydrogenase-like" evidence="17">
    <location>
        <begin position="4"/>
        <end position="360"/>
    </location>
</feature>
<evidence type="ECO:0000256" key="6">
    <source>
        <dbReference type="ARBA" id="ARBA00011738"/>
    </source>
</evidence>
<keyword evidence="15" id="KW-0464">Manganese</keyword>
<keyword evidence="10 15" id="KW-0479">Metal-binding</keyword>
<feature type="binding site" evidence="15">
    <location>
        <position position="249"/>
    </location>
    <ligand>
        <name>Mg(2+)</name>
        <dbReference type="ChEBI" id="CHEBI:18420"/>
    </ligand>
</feature>
<dbReference type="AlphaFoldDB" id="A0A3P3XLC1"/>
<comment type="catalytic activity">
    <reaction evidence="1 15 16">
        <text>(2R,3S)-3-isopropylmalate + NAD(+) = 4-methyl-2-oxopentanoate + CO2 + NADH</text>
        <dbReference type="Rhea" id="RHEA:32271"/>
        <dbReference type="ChEBI" id="CHEBI:16526"/>
        <dbReference type="ChEBI" id="CHEBI:17865"/>
        <dbReference type="ChEBI" id="CHEBI:35121"/>
        <dbReference type="ChEBI" id="CHEBI:57540"/>
        <dbReference type="ChEBI" id="CHEBI:57945"/>
        <dbReference type="EC" id="1.1.1.85"/>
    </reaction>
</comment>
<dbReference type="Gene3D" id="3.40.718.10">
    <property type="entry name" value="Isopropylmalate Dehydrogenase"/>
    <property type="match status" value="1"/>
</dbReference>
<feature type="binding site" evidence="15">
    <location>
        <position position="96"/>
    </location>
    <ligand>
        <name>substrate</name>
    </ligand>
</feature>
<evidence type="ECO:0000256" key="4">
    <source>
        <dbReference type="ARBA" id="ARBA00004762"/>
    </source>
</evidence>
<keyword evidence="13 15" id="KW-0520">NAD</keyword>
<dbReference type="GO" id="GO:0005829">
    <property type="term" value="C:cytosol"/>
    <property type="evidence" value="ECO:0007669"/>
    <property type="project" value="TreeGrafter"/>
</dbReference>
<reference evidence="18" key="1">
    <citation type="submission" date="2017-02" db="EMBL/GenBank/DDBJ databases">
        <authorList>
            <person name="Regsiter A."/>
            <person name="William W."/>
        </authorList>
    </citation>
    <scope>NUCLEOTIDE SEQUENCE</scope>
    <source>
        <strain evidence="18">Bib</strain>
    </source>
</reference>
<dbReference type="GO" id="GO:0009098">
    <property type="term" value="P:L-leucine biosynthetic process"/>
    <property type="evidence" value="ECO:0007669"/>
    <property type="project" value="UniProtKB-UniRule"/>
</dbReference>
<comment type="subcellular location">
    <subcellularLocation>
        <location evidence="3 15">Cytoplasm</location>
    </subcellularLocation>
</comment>
<keyword evidence="7 15" id="KW-0432">Leucine biosynthesis</keyword>
<organism evidence="18">
    <name type="scientific">uncultured spirochete</name>
    <dbReference type="NCBI Taxonomy" id="156406"/>
    <lineage>
        <taxon>Bacteria</taxon>
        <taxon>Pseudomonadati</taxon>
        <taxon>Spirochaetota</taxon>
        <taxon>Spirochaetia</taxon>
        <taxon>Spirochaetales</taxon>
        <taxon>environmental samples</taxon>
    </lineage>
</organism>
<keyword evidence="12 15" id="KW-0560">Oxidoreductase</keyword>
<evidence type="ECO:0000256" key="12">
    <source>
        <dbReference type="ARBA" id="ARBA00023002"/>
    </source>
</evidence>
<feature type="binding site" evidence="15">
    <location>
        <position position="221"/>
    </location>
    <ligand>
        <name>substrate</name>
    </ligand>
</feature>
<feature type="site" description="Important for catalysis" evidence="15">
    <location>
        <position position="189"/>
    </location>
</feature>
<evidence type="ECO:0000256" key="9">
    <source>
        <dbReference type="ARBA" id="ARBA00022605"/>
    </source>
</evidence>
<dbReference type="SUPFAM" id="SSF53659">
    <property type="entry name" value="Isocitrate/Isopropylmalate dehydrogenase-like"/>
    <property type="match status" value="1"/>
</dbReference>
<dbReference type="PANTHER" id="PTHR42979:SF1">
    <property type="entry name" value="3-ISOPROPYLMALATE DEHYDROGENASE"/>
    <property type="match status" value="1"/>
</dbReference>
<evidence type="ECO:0000256" key="11">
    <source>
        <dbReference type="ARBA" id="ARBA00022842"/>
    </source>
</evidence>
<dbReference type="GO" id="GO:0051287">
    <property type="term" value="F:NAD binding"/>
    <property type="evidence" value="ECO:0007669"/>
    <property type="project" value="InterPro"/>
</dbReference>